<feature type="signal peptide" evidence="4">
    <location>
        <begin position="1"/>
        <end position="18"/>
    </location>
</feature>
<dbReference type="EMBL" id="JAPFFI010000024">
    <property type="protein sequence ID" value="KAJ6311192.1"/>
    <property type="molecule type" value="Genomic_DNA"/>
</dbReference>
<feature type="compositionally biased region" description="Low complexity" evidence="3">
    <location>
        <begin position="74"/>
        <end position="90"/>
    </location>
</feature>
<comment type="subcellular location">
    <subcellularLocation>
        <location evidence="1">Nucleus</location>
    </subcellularLocation>
</comment>
<accession>A0ABQ8ZSM7</accession>
<protein>
    <submittedName>
        <fullName evidence="5">Uncharacterized protein</fullName>
    </submittedName>
</protein>
<name>A0ABQ8ZSM7_9ROSI</name>
<evidence type="ECO:0000313" key="5">
    <source>
        <dbReference type="EMBL" id="KAJ6311192.1"/>
    </source>
</evidence>
<keyword evidence="4" id="KW-0732">Signal</keyword>
<evidence type="ECO:0000256" key="4">
    <source>
        <dbReference type="SAM" id="SignalP"/>
    </source>
</evidence>
<evidence type="ECO:0000313" key="6">
    <source>
        <dbReference type="Proteomes" id="UP001141253"/>
    </source>
</evidence>
<evidence type="ECO:0000256" key="2">
    <source>
        <dbReference type="ARBA" id="ARBA00023242"/>
    </source>
</evidence>
<organism evidence="5 6">
    <name type="scientific">Salix suchowensis</name>
    <dbReference type="NCBI Taxonomy" id="1278906"/>
    <lineage>
        <taxon>Eukaryota</taxon>
        <taxon>Viridiplantae</taxon>
        <taxon>Streptophyta</taxon>
        <taxon>Embryophyta</taxon>
        <taxon>Tracheophyta</taxon>
        <taxon>Spermatophyta</taxon>
        <taxon>Magnoliopsida</taxon>
        <taxon>eudicotyledons</taxon>
        <taxon>Gunneridae</taxon>
        <taxon>Pentapetalae</taxon>
        <taxon>rosids</taxon>
        <taxon>fabids</taxon>
        <taxon>Malpighiales</taxon>
        <taxon>Salicaceae</taxon>
        <taxon>Saliceae</taxon>
        <taxon>Salix</taxon>
    </lineage>
</organism>
<reference evidence="5" key="2">
    <citation type="journal article" date="2023" name="Int. J. Mol. Sci.">
        <title>De Novo Assembly and Annotation of 11 Diverse Shrub Willow (Salix) Genomes Reveals Novel Gene Organization in Sex-Linked Regions.</title>
        <authorList>
            <person name="Hyden B."/>
            <person name="Feng K."/>
            <person name="Yates T.B."/>
            <person name="Jawdy S."/>
            <person name="Cereghino C."/>
            <person name="Smart L.B."/>
            <person name="Muchero W."/>
        </authorList>
    </citation>
    <scope>NUCLEOTIDE SEQUENCE</scope>
    <source>
        <tissue evidence="5">Shoot tip</tissue>
    </source>
</reference>
<dbReference type="Proteomes" id="UP001141253">
    <property type="component" value="Chromosome 10"/>
</dbReference>
<evidence type="ECO:0000256" key="3">
    <source>
        <dbReference type="SAM" id="MobiDB-lite"/>
    </source>
</evidence>
<dbReference type="PANTHER" id="PTHR12214">
    <property type="entry name" value="GC-RICH SEQUENCE DNA-BINDING FACTOR"/>
    <property type="match status" value="1"/>
</dbReference>
<comment type="caution">
    <text evidence="5">The sequence shown here is derived from an EMBL/GenBank/DDBJ whole genome shotgun (WGS) entry which is preliminary data.</text>
</comment>
<feature type="chain" id="PRO_5046501584" evidence="4">
    <location>
        <begin position="19"/>
        <end position="247"/>
    </location>
</feature>
<feature type="region of interest" description="Disordered" evidence="3">
    <location>
        <begin position="58"/>
        <end position="107"/>
    </location>
</feature>
<gene>
    <name evidence="5" type="ORF">OIU77_013048</name>
</gene>
<dbReference type="PANTHER" id="PTHR12214:SF0">
    <property type="entry name" value="LD29489P"/>
    <property type="match status" value="1"/>
</dbReference>
<evidence type="ECO:0000256" key="1">
    <source>
        <dbReference type="ARBA" id="ARBA00004123"/>
    </source>
</evidence>
<sequence>MVGFFLTGMVGFFLTGTAENIISLWELDGAGSNFRRRGYDYDDNTDTSTPAPKKLLSFAEEEEEDREQAVSRIPSKLKPSSSSSHKLTSSQDKPPPTTTHSTTASNVHPRAGVYIMEALLELQRITRTLVQSSSSSELKNSSFKQGILVNVCAYHFGVILLSLQHKATVMEGLEEKMQKLHEARASVFLERKTTDNDDEMMEVDAAVKAAMSVFIARGRGNSLAMIDAAKSAAATASVPWEDQQIYW</sequence>
<reference evidence="5" key="1">
    <citation type="submission" date="2022-10" db="EMBL/GenBank/DDBJ databases">
        <authorList>
            <person name="Hyden B.L."/>
            <person name="Feng K."/>
            <person name="Yates T."/>
            <person name="Jawdy S."/>
            <person name="Smart L.B."/>
            <person name="Muchero W."/>
        </authorList>
    </citation>
    <scope>NUCLEOTIDE SEQUENCE</scope>
    <source>
        <tissue evidence="5">Shoot tip</tissue>
    </source>
</reference>
<proteinExistence type="predicted"/>
<keyword evidence="6" id="KW-1185">Reference proteome</keyword>
<keyword evidence="2" id="KW-0539">Nucleus</keyword>
<dbReference type="InterPro" id="IPR012890">
    <property type="entry name" value="GCFC2-like"/>
</dbReference>